<feature type="domain" description="C-type lectin" evidence="4">
    <location>
        <begin position="132"/>
        <end position="253"/>
    </location>
</feature>
<dbReference type="InParanoid" id="C3YRI4"/>
<dbReference type="SMART" id="SM00034">
    <property type="entry name" value="CLECT"/>
    <property type="match status" value="1"/>
</dbReference>
<feature type="chain" id="PRO_5002936005" description="C-type lectin domain-containing protein" evidence="3">
    <location>
        <begin position="20"/>
        <end position="264"/>
    </location>
</feature>
<dbReference type="PROSITE" id="PS00615">
    <property type="entry name" value="C_TYPE_LECTIN_1"/>
    <property type="match status" value="1"/>
</dbReference>
<keyword evidence="1" id="KW-1015">Disulfide bond</keyword>
<dbReference type="InterPro" id="IPR016186">
    <property type="entry name" value="C-type_lectin-like/link_sf"/>
</dbReference>
<gene>
    <name evidence="5" type="ORF">BRAFLDRAFT_75618</name>
</gene>
<evidence type="ECO:0000256" key="3">
    <source>
        <dbReference type="SAM" id="SignalP"/>
    </source>
</evidence>
<sequence length="264" mass="29070">MMLKVMIVALAFLMEQASGQGVININLNTGADKSDKSQDAVIAELLGQGGGLFQETAQLESLDMSGIGQGTLYSVLLVQIKGLQGQLKDMEGKHAELQNQVQNLTLDLCLTKKTCCNKTVTCPSGYERFCEKPDMCYKFSTDEKNYTDARSACQADGGHLAMPKDKATNDFLVKQIKTRFTGANLADGIWMGLTDQAIKGTWVWEDGTPLGASWSNWYSGQPDSSSSPAHNCVMWVPHSDWWLNVHCSDFVRYYICEVKATESP</sequence>
<keyword evidence="2" id="KW-0175">Coiled coil</keyword>
<dbReference type="PANTHER" id="PTHR22801">
    <property type="entry name" value="LITHOSTATHINE"/>
    <property type="match status" value="1"/>
</dbReference>
<dbReference type="CDD" id="cd00037">
    <property type="entry name" value="CLECT"/>
    <property type="match status" value="1"/>
</dbReference>
<dbReference type="Gene3D" id="3.10.100.10">
    <property type="entry name" value="Mannose-Binding Protein A, subunit A"/>
    <property type="match status" value="1"/>
</dbReference>
<reference evidence="5" key="1">
    <citation type="journal article" date="2008" name="Nature">
        <title>The amphioxus genome and the evolution of the chordate karyotype.</title>
        <authorList>
            <consortium name="US DOE Joint Genome Institute (JGI-PGF)"/>
            <person name="Putnam N.H."/>
            <person name="Butts T."/>
            <person name="Ferrier D.E.K."/>
            <person name="Furlong R.F."/>
            <person name="Hellsten U."/>
            <person name="Kawashima T."/>
            <person name="Robinson-Rechavi M."/>
            <person name="Shoguchi E."/>
            <person name="Terry A."/>
            <person name="Yu J.-K."/>
            <person name="Benito-Gutierrez E.L."/>
            <person name="Dubchak I."/>
            <person name="Garcia-Fernandez J."/>
            <person name="Gibson-Brown J.J."/>
            <person name="Grigoriev I.V."/>
            <person name="Horton A.C."/>
            <person name="de Jong P.J."/>
            <person name="Jurka J."/>
            <person name="Kapitonov V.V."/>
            <person name="Kohara Y."/>
            <person name="Kuroki Y."/>
            <person name="Lindquist E."/>
            <person name="Lucas S."/>
            <person name="Osoegawa K."/>
            <person name="Pennacchio L.A."/>
            <person name="Salamov A.A."/>
            <person name="Satou Y."/>
            <person name="Sauka-Spengler T."/>
            <person name="Schmutz J."/>
            <person name="Shin-I T."/>
            <person name="Toyoda A."/>
            <person name="Bronner-Fraser M."/>
            <person name="Fujiyama A."/>
            <person name="Holland L.Z."/>
            <person name="Holland P.W.H."/>
            <person name="Satoh N."/>
            <person name="Rokhsar D.S."/>
        </authorList>
    </citation>
    <scope>NUCLEOTIDE SEQUENCE [LARGE SCALE GENOMIC DNA]</scope>
    <source>
        <strain evidence="5">S238N-H82</strain>
        <tissue evidence="5">Testes</tissue>
    </source>
</reference>
<dbReference type="FunCoup" id="C3YRI4">
    <property type="interactions" value="15"/>
</dbReference>
<protein>
    <recommendedName>
        <fullName evidence="4">C-type lectin domain-containing protein</fullName>
    </recommendedName>
</protein>
<dbReference type="InterPro" id="IPR001304">
    <property type="entry name" value="C-type_lectin-like"/>
</dbReference>
<feature type="signal peptide" evidence="3">
    <location>
        <begin position="1"/>
        <end position="19"/>
    </location>
</feature>
<dbReference type="eggNOG" id="KOG4297">
    <property type="taxonomic scope" value="Eukaryota"/>
</dbReference>
<organism>
    <name type="scientific">Branchiostoma floridae</name>
    <name type="common">Florida lancelet</name>
    <name type="synonym">Amphioxus</name>
    <dbReference type="NCBI Taxonomy" id="7739"/>
    <lineage>
        <taxon>Eukaryota</taxon>
        <taxon>Metazoa</taxon>
        <taxon>Chordata</taxon>
        <taxon>Cephalochordata</taxon>
        <taxon>Leptocardii</taxon>
        <taxon>Amphioxiformes</taxon>
        <taxon>Branchiostomatidae</taxon>
        <taxon>Branchiostoma</taxon>
    </lineage>
</organism>
<dbReference type="PANTHER" id="PTHR22801:SF63">
    <property type="entry name" value="C-TYPE LECTIN DOMAIN-CONTAINING PROTEIN"/>
    <property type="match status" value="1"/>
</dbReference>
<dbReference type="AlphaFoldDB" id="C3YRI4"/>
<dbReference type="SUPFAM" id="SSF56436">
    <property type="entry name" value="C-type lectin-like"/>
    <property type="match status" value="1"/>
</dbReference>
<proteinExistence type="predicted"/>
<dbReference type="Pfam" id="PF00059">
    <property type="entry name" value="Lectin_C"/>
    <property type="match status" value="1"/>
</dbReference>
<evidence type="ECO:0000256" key="1">
    <source>
        <dbReference type="ARBA" id="ARBA00023157"/>
    </source>
</evidence>
<feature type="coiled-coil region" evidence="2">
    <location>
        <begin position="80"/>
        <end position="107"/>
    </location>
</feature>
<evidence type="ECO:0000313" key="5">
    <source>
        <dbReference type="EMBL" id="EEN57181.1"/>
    </source>
</evidence>
<dbReference type="EMBL" id="GG666547">
    <property type="protein sequence ID" value="EEN57181.1"/>
    <property type="molecule type" value="Genomic_DNA"/>
</dbReference>
<dbReference type="STRING" id="7739.C3YRI4"/>
<dbReference type="InterPro" id="IPR050801">
    <property type="entry name" value="Ca-Dep_Lectins_ImmuneDev"/>
</dbReference>
<keyword evidence="3" id="KW-0732">Signal</keyword>
<dbReference type="PROSITE" id="PS50041">
    <property type="entry name" value="C_TYPE_LECTIN_2"/>
    <property type="match status" value="1"/>
</dbReference>
<accession>C3YRI4</accession>
<name>C3YRI4_BRAFL</name>
<dbReference type="InterPro" id="IPR018378">
    <property type="entry name" value="C-type_lectin_CS"/>
</dbReference>
<dbReference type="InterPro" id="IPR016187">
    <property type="entry name" value="CTDL_fold"/>
</dbReference>
<evidence type="ECO:0000256" key="2">
    <source>
        <dbReference type="SAM" id="Coils"/>
    </source>
</evidence>
<evidence type="ECO:0000259" key="4">
    <source>
        <dbReference type="PROSITE" id="PS50041"/>
    </source>
</evidence>